<keyword evidence="4 6" id="KW-1133">Transmembrane helix</keyword>
<dbReference type="InterPro" id="IPR036259">
    <property type="entry name" value="MFS_trans_sf"/>
</dbReference>
<dbReference type="Proteomes" id="UP001141806">
    <property type="component" value="Unassembled WGS sequence"/>
</dbReference>
<comment type="caution">
    <text evidence="7">The sequence shown here is derived from an EMBL/GenBank/DDBJ whole genome shotgun (WGS) entry which is preliminary data.</text>
</comment>
<dbReference type="GO" id="GO:0006857">
    <property type="term" value="P:oligopeptide transport"/>
    <property type="evidence" value="ECO:0007669"/>
    <property type="project" value="InterPro"/>
</dbReference>
<dbReference type="AlphaFoldDB" id="A0A9Q0KFQ2"/>
<evidence type="ECO:0000313" key="8">
    <source>
        <dbReference type="Proteomes" id="UP001141806"/>
    </source>
</evidence>
<dbReference type="PROSITE" id="PS01022">
    <property type="entry name" value="PTR2_1"/>
    <property type="match status" value="1"/>
</dbReference>
<dbReference type="InterPro" id="IPR000109">
    <property type="entry name" value="POT_fam"/>
</dbReference>
<evidence type="ECO:0000256" key="5">
    <source>
        <dbReference type="ARBA" id="ARBA00023136"/>
    </source>
</evidence>
<dbReference type="OrthoDB" id="1181826at2759"/>
<dbReference type="InterPro" id="IPR018456">
    <property type="entry name" value="PTR2_symporter_CS"/>
</dbReference>
<evidence type="ECO:0000256" key="4">
    <source>
        <dbReference type="ARBA" id="ARBA00022989"/>
    </source>
</evidence>
<keyword evidence="8" id="KW-1185">Reference proteome</keyword>
<dbReference type="EMBL" id="JAMYWD010000006">
    <property type="protein sequence ID" value="KAJ4969471.1"/>
    <property type="molecule type" value="Genomic_DNA"/>
</dbReference>
<feature type="transmembrane region" description="Helical" evidence="6">
    <location>
        <begin position="222"/>
        <end position="241"/>
    </location>
</feature>
<protein>
    <submittedName>
        <fullName evidence="7">Uncharacterized protein</fullName>
    </submittedName>
</protein>
<proteinExistence type="inferred from homology"/>
<dbReference type="Gene3D" id="1.20.1250.20">
    <property type="entry name" value="MFS general substrate transporter like domains"/>
    <property type="match status" value="1"/>
</dbReference>
<gene>
    <name evidence="7" type="ORF">NE237_016172</name>
</gene>
<feature type="transmembrane region" description="Helical" evidence="6">
    <location>
        <begin position="89"/>
        <end position="109"/>
    </location>
</feature>
<name>A0A9Q0KFQ2_9MAGN</name>
<feature type="transmembrane region" description="Helical" evidence="6">
    <location>
        <begin position="414"/>
        <end position="436"/>
    </location>
</feature>
<feature type="transmembrane region" description="Helical" evidence="6">
    <location>
        <begin position="456"/>
        <end position="477"/>
    </location>
</feature>
<feature type="transmembrane region" description="Helical" evidence="6">
    <location>
        <begin position="46"/>
        <end position="69"/>
    </location>
</feature>
<organism evidence="7 8">
    <name type="scientific">Protea cynaroides</name>
    <dbReference type="NCBI Taxonomy" id="273540"/>
    <lineage>
        <taxon>Eukaryota</taxon>
        <taxon>Viridiplantae</taxon>
        <taxon>Streptophyta</taxon>
        <taxon>Embryophyta</taxon>
        <taxon>Tracheophyta</taxon>
        <taxon>Spermatophyta</taxon>
        <taxon>Magnoliopsida</taxon>
        <taxon>Proteales</taxon>
        <taxon>Proteaceae</taxon>
        <taxon>Protea</taxon>
    </lineage>
</organism>
<keyword evidence="5 6" id="KW-0472">Membrane</keyword>
<evidence type="ECO:0000256" key="3">
    <source>
        <dbReference type="ARBA" id="ARBA00022692"/>
    </source>
</evidence>
<comment type="subcellular location">
    <subcellularLocation>
        <location evidence="1">Membrane</location>
        <topology evidence="1">Multi-pass membrane protein</topology>
    </subcellularLocation>
</comment>
<dbReference type="PANTHER" id="PTHR11654">
    <property type="entry name" value="OLIGOPEPTIDE TRANSPORTER-RELATED"/>
    <property type="match status" value="1"/>
</dbReference>
<comment type="similarity">
    <text evidence="2">Belongs to the major facilitator superfamily. Proton-dependent oligopeptide transporter (POT/PTR) (TC 2.A.17) family.</text>
</comment>
<feature type="transmembrane region" description="Helical" evidence="6">
    <location>
        <begin position="539"/>
        <end position="562"/>
    </location>
</feature>
<evidence type="ECO:0000256" key="1">
    <source>
        <dbReference type="ARBA" id="ARBA00004141"/>
    </source>
</evidence>
<dbReference type="GO" id="GO:0022857">
    <property type="term" value="F:transmembrane transporter activity"/>
    <property type="evidence" value="ECO:0007669"/>
    <property type="project" value="InterPro"/>
</dbReference>
<evidence type="ECO:0000313" key="7">
    <source>
        <dbReference type="EMBL" id="KAJ4969471.1"/>
    </source>
</evidence>
<feature type="transmembrane region" description="Helical" evidence="6">
    <location>
        <begin position="498"/>
        <end position="519"/>
    </location>
</feature>
<accession>A0A9Q0KFQ2</accession>
<evidence type="ECO:0000256" key="6">
    <source>
        <dbReference type="SAM" id="Phobius"/>
    </source>
</evidence>
<dbReference type="Pfam" id="PF00854">
    <property type="entry name" value="PTR2"/>
    <property type="match status" value="1"/>
</dbReference>
<feature type="transmembrane region" description="Helical" evidence="6">
    <location>
        <begin position="194"/>
        <end position="216"/>
    </location>
</feature>
<evidence type="ECO:0000256" key="2">
    <source>
        <dbReference type="ARBA" id="ARBA00005982"/>
    </source>
</evidence>
<dbReference type="SUPFAM" id="SSF103473">
    <property type="entry name" value="MFS general substrate transporter"/>
    <property type="match status" value="1"/>
</dbReference>
<sequence length="582" mass="64770">MVSLHYLCLSLRLPWRREKELQLLTESPSTCWSAYRNRELFRGWRVASFILVVVFSQSLANIVAVSNLMSYLTDVLDEKLPQAAATANIRIGVTALMAIFAAFLADAYIGRYQTVLYATIIYVTGLSLLTVSASHLALKTRTSIGSEQIAMFRVGLFLVALGKAGLAPALKVFGADQLTSSSEELEDKRSKTRINFWWFAGVISGAATGIVLLAFVESKQEWVIGYGVLALTMLVALVVFLSGKSVYSYKAPCGSVLARAFHVFVAALLKRHLQCPPGDCQLYQGDCSQLLPQTSSLRFLDKAAIIEPVSEDLEVQRNNWRLCTVTEVEETKLLLRMFPMWTTFLIYGLVRSLGSTFFLQQGSNMNRNLGSIRLPLPFLLIFSKFSSVQFDWHCEQLSKKLPGFAQIFTPTRRIGIGMFFSVLCCCTASLVEIRRLRVVTQHGLLDKPKDTVPMSILWLAPQFLLLGAMDGIVYPGIKNFFRGQVPESMRNFGPSFSVSIIGAGSLLSVAVIAASDISSRQGGQQGWFADTVNRSRLDYFFWTLTILSCINLCFYGLVFSIYSYRKASREAELNGDIVDINL</sequence>
<dbReference type="GO" id="GO:0016020">
    <property type="term" value="C:membrane"/>
    <property type="evidence" value="ECO:0007669"/>
    <property type="project" value="UniProtKB-SubCell"/>
</dbReference>
<reference evidence="7" key="1">
    <citation type="journal article" date="2023" name="Plant J.">
        <title>The genome of the king protea, Protea cynaroides.</title>
        <authorList>
            <person name="Chang J."/>
            <person name="Duong T.A."/>
            <person name="Schoeman C."/>
            <person name="Ma X."/>
            <person name="Roodt D."/>
            <person name="Barker N."/>
            <person name="Li Z."/>
            <person name="Van de Peer Y."/>
            <person name="Mizrachi E."/>
        </authorList>
    </citation>
    <scope>NUCLEOTIDE SEQUENCE</scope>
    <source>
        <tissue evidence="7">Young leaves</tissue>
    </source>
</reference>
<keyword evidence="3 6" id="KW-0812">Transmembrane</keyword>
<feature type="transmembrane region" description="Helical" evidence="6">
    <location>
        <begin position="116"/>
        <end position="138"/>
    </location>
</feature>
<feature type="transmembrane region" description="Helical" evidence="6">
    <location>
        <begin position="150"/>
        <end position="173"/>
    </location>
</feature>